<dbReference type="OrthoDB" id="9808022at2"/>
<accession>A0A1M6CW76</accession>
<organism evidence="2 3">
    <name type="scientific">Clostridium amylolyticum</name>
    <dbReference type="NCBI Taxonomy" id="1121298"/>
    <lineage>
        <taxon>Bacteria</taxon>
        <taxon>Bacillati</taxon>
        <taxon>Bacillota</taxon>
        <taxon>Clostridia</taxon>
        <taxon>Eubacteriales</taxon>
        <taxon>Clostridiaceae</taxon>
        <taxon>Clostridium</taxon>
    </lineage>
</organism>
<evidence type="ECO:0000313" key="3">
    <source>
        <dbReference type="Proteomes" id="UP000184080"/>
    </source>
</evidence>
<keyword evidence="3" id="KW-1185">Reference proteome</keyword>
<dbReference type="NCBIfam" id="NF006060">
    <property type="entry name" value="PRK08207.1-3"/>
    <property type="match status" value="1"/>
</dbReference>
<dbReference type="GO" id="GO:0005737">
    <property type="term" value="C:cytoplasm"/>
    <property type="evidence" value="ECO:0007669"/>
    <property type="project" value="TreeGrafter"/>
</dbReference>
<dbReference type="InterPro" id="IPR007197">
    <property type="entry name" value="rSAM"/>
</dbReference>
<dbReference type="PANTHER" id="PTHR13932">
    <property type="entry name" value="COPROPORPHYRINIGEN III OXIDASE"/>
    <property type="match status" value="1"/>
</dbReference>
<dbReference type="InterPro" id="IPR034505">
    <property type="entry name" value="Coproporphyrinogen-III_oxidase"/>
</dbReference>
<dbReference type="AlphaFoldDB" id="A0A1M6CW76"/>
<dbReference type="NCBIfam" id="TIGR03994">
    <property type="entry name" value="rSAM_HemZ"/>
    <property type="match status" value="1"/>
</dbReference>
<dbReference type="PROSITE" id="PS51918">
    <property type="entry name" value="RADICAL_SAM"/>
    <property type="match status" value="1"/>
</dbReference>
<dbReference type="GO" id="GO:0051539">
    <property type="term" value="F:4 iron, 4 sulfur cluster binding"/>
    <property type="evidence" value="ECO:0007669"/>
    <property type="project" value="TreeGrafter"/>
</dbReference>
<dbReference type="GO" id="GO:0003824">
    <property type="term" value="F:catalytic activity"/>
    <property type="evidence" value="ECO:0007669"/>
    <property type="project" value="InterPro"/>
</dbReference>
<dbReference type="GO" id="GO:0006779">
    <property type="term" value="P:porphyrin-containing compound biosynthetic process"/>
    <property type="evidence" value="ECO:0007669"/>
    <property type="project" value="TreeGrafter"/>
</dbReference>
<dbReference type="InterPro" id="IPR023404">
    <property type="entry name" value="rSAM_horseshoe"/>
</dbReference>
<dbReference type="InterPro" id="IPR006638">
    <property type="entry name" value="Elp3/MiaA/NifB-like_rSAM"/>
</dbReference>
<protein>
    <submittedName>
        <fullName evidence="2">Coproporphyrinogen III oxidase, anaerobic</fullName>
    </submittedName>
</protein>
<dbReference type="InterPro" id="IPR058240">
    <property type="entry name" value="rSAM_sf"/>
</dbReference>
<evidence type="ECO:0000313" key="2">
    <source>
        <dbReference type="EMBL" id="SHI65325.1"/>
    </source>
</evidence>
<dbReference type="RefSeq" id="WP_073004662.1">
    <property type="nucleotide sequence ID" value="NZ_FQZO01000001.1"/>
</dbReference>
<dbReference type="SFLD" id="SFLDG01065">
    <property type="entry name" value="anaerobic_coproporphyrinogen-I"/>
    <property type="match status" value="1"/>
</dbReference>
<dbReference type="SMART" id="SM00729">
    <property type="entry name" value="Elp3"/>
    <property type="match status" value="1"/>
</dbReference>
<reference evidence="2 3" key="1">
    <citation type="submission" date="2016-11" db="EMBL/GenBank/DDBJ databases">
        <authorList>
            <person name="Jaros S."/>
            <person name="Januszkiewicz K."/>
            <person name="Wedrychowicz H."/>
        </authorList>
    </citation>
    <scope>NUCLEOTIDE SEQUENCE [LARGE SCALE GENOMIC DNA]</scope>
    <source>
        <strain evidence="2 3">DSM 21864</strain>
    </source>
</reference>
<dbReference type="SFLD" id="SFLDS00029">
    <property type="entry name" value="Radical_SAM"/>
    <property type="match status" value="1"/>
</dbReference>
<dbReference type="PANTHER" id="PTHR13932:SF1">
    <property type="entry name" value="OXYGEN-INDEPENDENT COPROPORPHYRINOGEN-III OXIDASE-LIKE PROTEIN HEMZ"/>
    <property type="match status" value="1"/>
</dbReference>
<dbReference type="InterPro" id="IPR023995">
    <property type="entry name" value="HemZ"/>
</dbReference>
<dbReference type="SFLD" id="SFLDG01082">
    <property type="entry name" value="B12-binding_domain_containing"/>
    <property type="match status" value="1"/>
</dbReference>
<dbReference type="STRING" id="1121298.SAMN05444401_1260"/>
<proteinExistence type="predicted"/>
<sequence>MKINILLNDLNYRYDIYQMFNIFYSFHEIIFNQDIYGYVINVSHDKVSISHDGKDKTYTDFQGMGIKNYLKKVVFEFLTEETNNHHPWGTLIGIRPSKIAWEMLNKGYEEEKIISYFNEIYLADREKASLCIEVAKNESSFINKDENKISVYIGMPFCPTRCAYCSFASNPIASCKSQVVPYLDALKKEIIAINNYITKHKLTIETVYFGGGTPTSVDEKQFEYIMSVIYENFLLDKNIGEFTVECGRPDSITENKLITMKKYNVNRISINPQTMNDDTLKKIGRNHNSKDIKDIFKIARELNFNNINMDIIVGLPGEGIEEIKHTCSEIKKLKPESITVHGMSIKRGSALHERIILNDKFNIPKQSELNFMYGETRNLSKELNMIPYYMYRQKNMVGNMENVGYTIKGKECIYNIEMIEEKQTIIALGADGISKVVFKEENRIERFANLKDIRQYTENIDKMIEGKIKLLDSLYSHI</sequence>
<name>A0A1M6CW76_9CLOT</name>
<dbReference type="Gene3D" id="3.80.30.20">
    <property type="entry name" value="tm_1862 like domain"/>
    <property type="match status" value="1"/>
</dbReference>
<dbReference type="SUPFAM" id="SSF102114">
    <property type="entry name" value="Radical SAM enzymes"/>
    <property type="match status" value="1"/>
</dbReference>
<dbReference type="SFLD" id="SFLDF00310">
    <property type="entry name" value="oxygen-independent_coproporphy"/>
    <property type="match status" value="1"/>
</dbReference>
<dbReference type="Proteomes" id="UP000184080">
    <property type="component" value="Unassembled WGS sequence"/>
</dbReference>
<evidence type="ECO:0000259" key="1">
    <source>
        <dbReference type="PROSITE" id="PS51918"/>
    </source>
</evidence>
<dbReference type="EMBL" id="FQZO01000001">
    <property type="protein sequence ID" value="SHI65325.1"/>
    <property type="molecule type" value="Genomic_DNA"/>
</dbReference>
<dbReference type="Pfam" id="PF04055">
    <property type="entry name" value="Radical_SAM"/>
    <property type="match status" value="1"/>
</dbReference>
<gene>
    <name evidence="2" type="ORF">SAMN05444401_1260</name>
</gene>
<feature type="domain" description="Radical SAM core" evidence="1">
    <location>
        <begin position="143"/>
        <end position="387"/>
    </location>
</feature>